<keyword evidence="5 6" id="KW-0472">Membrane</keyword>
<feature type="transmembrane region" description="Helical" evidence="6">
    <location>
        <begin position="81"/>
        <end position="98"/>
    </location>
</feature>
<organism evidence="7 8">
    <name type="scientific">Paludibacterium paludis</name>
    <dbReference type="NCBI Taxonomy" id="1225769"/>
    <lineage>
        <taxon>Bacteria</taxon>
        <taxon>Pseudomonadati</taxon>
        <taxon>Pseudomonadota</taxon>
        <taxon>Betaproteobacteria</taxon>
        <taxon>Neisseriales</taxon>
        <taxon>Chromobacteriaceae</taxon>
        <taxon>Paludibacterium</taxon>
    </lineage>
</organism>
<reference evidence="7" key="1">
    <citation type="journal article" date="2014" name="Int. J. Syst. Evol. Microbiol.">
        <title>Complete genome sequence of Corynebacterium casei LMG S-19264T (=DSM 44701T), isolated from a smear-ripened cheese.</title>
        <authorList>
            <consortium name="US DOE Joint Genome Institute (JGI-PGF)"/>
            <person name="Walter F."/>
            <person name="Albersmeier A."/>
            <person name="Kalinowski J."/>
            <person name="Ruckert C."/>
        </authorList>
    </citation>
    <scope>NUCLEOTIDE SEQUENCE</scope>
    <source>
        <strain evidence="7">KCTC 32182</strain>
    </source>
</reference>
<name>A0A918UBU0_9NEIS</name>
<evidence type="ECO:0000256" key="2">
    <source>
        <dbReference type="ARBA" id="ARBA00022475"/>
    </source>
</evidence>
<dbReference type="Proteomes" id="UP000645257">
    <property type="component" value="Unassembled WGS sequence"/>
</dbReference>
<evidence type="ECO:0000256" key="6">
    <source>
        <dbReference type="SAM" id="Phobius"/>
    </source>
</evidence>
<dbReference type="PANTHER" id="PTHR30086:SF20">
    <property type="entry name" value="ARGININE EXPORTER PROTEIN ARGO-RELATED"/>
    <property type="match status" value="1"/>
</dbReference>
<feature type="transmembrane region" description="Helical" evidence="6">
    <location>
        <begin position="20"/>
        <end position="41"/>
    </location>
</feature>
<dbReference type="EMBL" id="BMYX01000020">
    <property type="protein sequence ID" value="GGY24836.1"/>
    <property type="molecule type" value="Genomic_DNA"/>
</dbReference>
<keyword evidence="4 6" id="KW-1133">Transmembrane helix</keyword>
<dbReference type="InterPro" id="IPR001123">
    <property type="entry name" value="LeuE-type"/>
</dbReference>
<dbReference type="GO" id="GO:0005886">
    <property type="term" value="C:plasma membrane"/>
    <property type="evidence" value="ECO:0007669"/>
    <property type="project" value="UniProtKB-SubCell"/>
</dbReference>
<sequence>MDSLVSWSPAMLSVPYWKFLSIAVVAVLSPGPAVMLALHNGSTHGVSAALRSSLGNISGLLVLALLSLAGASLVLREFPPVFWVVKLIGAGYLVLLGARQWSAVRKGTPAASAPRRRGASGRFYREGMLLALTNPKAILFLGALLPQFLNARAPLFLQSLWLVGGFMTCSFMALMGYATMAWLTRHRMGESERARKLAVLLRAVSGTVLIALALSMLTLEV</sequence>
<proteinExistence type="predicted"/>
<comment type="caution">
    <text evidence="7">The sequence shown here is derived from an EMBL/GenBank/DDBJ whole genome shotgun (WGS) entry which is preliminary data.</text>
</comment>
<feature type="transmembrane region" description="Helical" evidence="6">
    <location>
        <begin position="155"/>
        <end position="178"/>
    </location>
</feature>
<dbReference type="AlphaFoldDB" id="A0A918UBU0"/>
<accession>A0A918UBU0</accession>
<feature type="transmembrane region" description="Helical" evidence="6">
    <location>
        <begin position="127"/>
        <end position="149"/>
    </location>
</feature>
<reference evidence="7" key="2">
    <citation type="submission" date="2020-09" db="EMBL/GenBank/DDBJ databases">
        <authorList>
            <person name="Sun Q."/>
            <person name="Kim S."/>
        </authorList>
    </citation>
    <scope>NUCLEOTIDE SEQUENCE</scope>
    <source>
        <strain evidence="7">KCTC 32182</strain>
    </source>
</reference>
<evidence type="ECO:0000256" key="3">
    <source>
        <dbReference type="ARBA" id="ARBA00022692"/>
    </source>
</evidence>
<evidence type="ECO:0000313" key="7">
    <source>
        <dbReference type="EMBL" id="GGY24836.1"/>
    </source>
</evidence>
<protein>
    <submittedName>
        <fullName evidence="7">Lysine transporter LysE</fullName>
    </submittedName>
</protein>
<keyword evidence="8" id="KW-1185">Reference proteome</keyword>
<dbReference type="GO" id="GO:0015171">
    <property type="term" value="F:amino acid transmembrane transporter activity"/>
    <property type="evidence" value="ECO:0007669"/>
    <property type="project" value="TreeGrafter"/>
</dbReference>
<dbReference type="RefSeq" id="WP_189535910.1">
    <property type="nucleotide sequence ID" value="NZ_BMYX01000020.1"/>
</dbReference>
<keyword evidence="3 6" id="KW-0812">Transmembrane</keyword>
<evidence type="ECO:0000256" key="1">
    <source>
        <dbReference type="ARBA" id="ARBA00004651"/>
    </source>
</evidence>
<dbReference type="Pfam" id="PF01810">
    <property type="entry name" value="LysE"/>
    <property type="match status" value="1"/>
</dbReference>
<keyword evidence="2" id="KW-1003">Cell membrane</keyword>
<dbReference type="PIRSF" id="PIRSF006324">
    <property type="entry name" value="LeuE"/>
    <property type="match status" value="1"/>
</dbReference>
<comment type="subcellular location">
    <subcellularLocation>
        <location evidence="1">Cell membrane</location>
        <topology evidence="1">Multi-pass membrane protein</topology>
    </subcellularLocation>
</comment>
<feature type="transmembrane region" description="Helical" evidence="6">
    <location>
        <begin position="53"/>
        <end position="75"/>
    </location>
</feature>
<dbReference type="PANTHER" id="PTHR30086">
    <property type="entry name" value="ARGININE EXPORTER PROTEIN ARGO"/>
    <property type="match status" value="1"/>
</dbReference>
<evidence type="ECO:0000256" key="4">
    <source>
        <dbReference type="ARBA" id="ARBA00022989"/>
    </source>
</evidence>
<evidence type="ECO:0000313" key="8">
    <source>
        <dbReference type="Proteomes" id="UP000645257"/>
    </source>
</evidence>
<evidence type="ECO:0000256" key="5">
    <source>
        <dbReference type="ARBA" id="ARBA00023136"/>
    </source>
</evidence>
<feature type="transmembrane region" description="Helical" evidence="6">
    <location>
        <begin position="199"/>
        <end position="219"/>
    </location>
</feature>
<gene>
    <name evidence="7" type="ORF">GCM10011289_30590</name>
</gene>